<dbReference type="Gene3D" id="3.90.1150.10">
    <property type="entry name" value="Aspartate Aminotransferase, domain 1"/>
    <property type="match status" value="1"/>
</dbReference>
<keyword evidence="4 6" id="KW-0808">Transferase</keyword>
<reference evidence="8 9" key="1">
    <citation type="submission" date="2019-03" db="EMBL/GenBank/DDBJ databases">
        <title>Metabolic potential of uncultured bacteria and archaea associated with petroleum seepage in deep-sea sediments.</title>
        <authorList>
            <person name="Dong X."/>
            <person name="Hubert C."/>
        </authorList>
    </citation>
    <scope>NUCLEOTIDE SEQUENCE [LARGE SCALE GENOMIC DNA]</scope>
    <source>
        <strain evidence="8">E44_bin92</strain>
    </source>
</reference>
<feature type="domain" description="Aminotransferase class I/classII large" evidence="7">
    <location>
        <begin position="33"/>
        <end position="383"/>
    </location>
</feature>
<accession>A0A523QM16</accession>
<dbReference type="Proteomes" id="UP000320781">
    <property type="component" value="Unassembled WGS sequence"/>
</dbReference>
<dbReference type="GO" id="GO:0030170">
    <property type="term" value="F:pyridoxal phosphate binding"/>
    <property type="evidence" value="ECO:0007669"/>
    <property type="project" value="InterPro"/>
</dbReference>
<dbReference type="PROSITE" id="PS00105">
    <property type="entry name" value="AA_TRANSFER_CLASS_1"/>
    <property type="match status" value="1"/>
</dbReference>
<dbReference type="FunFam" id="3.40.640.10:FF:000033">
    <property type="entry name" value="Aspartate aminotransferase"/>
    <property type="match status" value="1"/>
</dbReference>
<dbReference type="AlphaFoldDB" id="A0A523QM16"/>
<dbReference type="GO" id="GO:0008483">
    <property type="term" value="F:transaminase activity"/>
    <property type="evidence" value="ECO:0007669"/>
    <property type="project" value="UniProtKB-KW"/>
</dbReference>
<dbReference type="Pfam" id="PF00155">
    <property type="entry name" value="Aminotran_1_2"/>
    <property type="match status" value="1"/>
</dbReference>
<dbReference type="InterPro" id="IPR015422">
    <property type="entry name" value="PyrdxlP-dep_Trfase_small"/>
</dbReference>
<dbReference type="InterPro" id="IPR015424">
    <property type="entry name" value="PyrdxlP-dep_Trfase"/>
</dbReference>
<evidence type="ECO:0000256" key="5">
    <source>
        <dbReference type="ARBA" id="ARBA00022898"/>
    </source>
</evidence>
<dbReference type="PANTHER" id="PTHR46383:SF1">
    <property type="entry name" value="ASPARTATE AMINOTRANSFERASE"/>
    <property type="match status" value="1"/>
</dbReference>
<dbReference type="InterPro" id="IPR050596">
    <property type="entry name" value="AspAT/PAT-like"/>
</dbReference>
<evidence type="ECO:0000259" key="7">
    <source>
        <dbReference type="Pfam" id="PF00155"/>
    </source>
</evidence>
<protein>
    <recommendedName>
        <fullName evidence="6">Aminotransferase</fullName>
        <ecNumber evidence="6">2.6.1.-</ecNumber>
    </recommendedName>
</protein>
<dbReference type="InterPro" id="IPR004838">
    <property type="entry name" value="NHTrfase_class1_PyrdxlP-BS"/>
</dbReference>
<evidence type="ECO:0000313" key="9">
    <source>
        <dbReference type="Proteomes" id="UP000320781"/>
    </source>
</evidence>
<evidence type="ECO:0000256" key="2">
    <source>
        <dbReference type="ARBA" id="ARBA00007441"/>
    </source>
</evidence>
<dbReference type="Gene3D" id="3.40.640.10">
    <property type="entry name" value="Type I PLP-dependent aspartate aminotransferase-like (Major domain)"/>
    <property type="match status" value="1"/>
</dbReference>
<gene>
    <name evidence="8" type="ORF">E3J95_01035</name>
</gene>
<evidence type="ECO:0000313" key="8">
    <source>
        <dbReference type="EMBL" id="TES86817.1"/>
    </source>
</evidence>
<dbReference type="InterPro" id="IPR015421">
    <property type="entry name" value="PyrdxlP-dep_Trfase_major"/>
</dbReference>
<dbReference type="InterPro" id="IPR004839">
    <property type="entry name" value="Aminotransferase_I/II_large"/>
</dbReference>
<dbReference type="EMBL" id="SOKU01000042">
    <property type="protein sequence ID" value="TES86817.1"/>
    <property type="molecule type" value="Genomic_DNA"/>
</dbReference>
<name>A0A523QM16_UNCAE</name>
<proteinExistence type="inferred from homology"/>
<comment type="caution">
    <text evidence="8">The sequence shown here is derived from an EMBL/GenBank/DDBJ whole genome shotgun (WGS) entry which is preliminary data.</text>
</comment>
<evidence type="ECO:0000256" key="6">
    <source>
        <dbReference type="RuleBase" id="RU000481"/>
    </source>
</evidence>
<dbReference type="CDD" id="cd00609">
    <property type="entry name" value="AAT_like"/>
    <property type="match status" value="1"/>
</dbReference>
<dbReference type="EC" id="2.6.1.-" evidence="6"/>
<keyword evidence="3 6" id="KW-0032">Aminotransferase</keyword>
<comment type="similarity">
    <text evidence="2 6">Belongs to the class-I pyridoxal-phosphate-dependent aminotransferase family.</text>
</comment>
<dbReference type="SUPFAM" id="SSF53383">
    <property type="entry name" value="PLP-dependent transferases"/>
    <property type="match status" value="1"/>
</dbReference>
<comment type="cofactor">
    <cofactor evidence="1 6">
        <name>pyridoxal 5'-phosphate</name>
        <dbReference type="ChEBI" id="CHEBI:597326"/>
    </cofactor>
</comment>
<dbReference type="PANTHER" id="PTHR46383">
    <property type="entry name" value="ASPARTATE AMINOTRANSFERASE"/>
    <property type="match status" value="1"/>
</dbReference>
<evidence type="ECO:0000256" key="4">
    <source>
        <dbReference type="ARBA" id="ARBA00022679"/>
    </source>
</evidence>
<dbReference type="GO" id="GO:0006520">
    <property type="term" value="P:amino acid metabolic process"/>
    <property type="evidence" value="ECO:0007669"/>
    <property type="project" value="InterPro"/>
</dbReference>
<evidence type="ECO:0000256" key="3">
    <source>
        <dbReference type="ARBA" id="ARBA00022576"/>
    </source>
</evidence>
<evidence type="ECO:0000256" key="1">
    <source>
        <dbReference type="ARBA" id="ARBA00001933"/>
    </source>
</evidence>
<sequence>MQEENVQICSDKILRIPRSGIREIFDLVPTIPDVVNLCVGEPDFTTPSFIIEQAFEAARKGATHYTSNAGILELREEIAKKYKKEQGISYAPDKEVVITVGAMEALFLALTSIISEGQEVLLPDPFWPNYEAQIILAGGKPVFIPTKEEEGWVLTPDRMRRYLSPRSKAIILNSPSNPTGCVYGPEELEEIARVAKDHSLVVISDECYEKIIYEGEHKSIASLKDMRSGTIIINSFSKAYAMTGWRVGYALGDEEVIKQMTKLQEDVAACASSISQEAALAAMRSGDGATEEMFRQYRLRRSLLLEEIEKTPMISCSSPKGTFYAFVNIKKLNQKSRDIALKWLREAKVATVPGSAFGREGEGYLRISFATGEDKIKEAFERIRSIMKRS</sequence>
<organism evidence="8 9">
    <name type="scientific">Aerophobetes bacterium</name>
    <dbReference type="NCBI Taxonomy" id="2030807"/>
    <lineage>
        <taxon>Bacteria</taxon>
        <taxon>Candidatus Aerophobota</taxon>
    </lineage>
</organism>
<keyword evidence="5" id="KW-0663">Pyridoxal phosphate</keyword>